<proteinExistence type="inferred from homology"/>
<keyword evidence="3" id="KW-0812">Transmembrane</keyword>
<accession>A0ABY7UJK9</accession>
<evidence type="ECO:0000256" key="1">
    <source>
        <dbReference type="ARBA" id="ARBA00004141"/>
    </source>
</evidence>
<keyword evidence="4" id="KW-1133">Transmembrane helix</keyword>
<dbReference type="Proteomes" id="UP001218071">
    <property type="component" value="Chromosome"/>
</dbReference>
<dbReference type="InterPro" id="IPR007267">
    <property type="entry name" value="GtrA_DPMS_TM"/>
</dbReference>
<dbReference type="PANTHER" id="PTHR38459:SF6">
    <property type="entry name" value="ARABINOGALACTAN BIOSYNTHESIS RECRUITING PROTEIN RV3789"/>
    <property type="match status" value="1"/>
</dbReference>
<reference evidence="7 8" key="1">
    <citation type="submission" date="2020-10" db="EMBL/GenBank/DDBJ databases">
        <title>Complete genome sequence of Corynebacterium jeddahense DSM 45997, type strain of Corynebacterium jeddahense.</title>
        <authorList>
            <person name="Busche T."/>
            <person name="Kalinowski J."/>
            <person name="Ruckert C."/>
        </authorList>
    </citation>
    <scope>NUCLEOTIDE SEQUENCE [LARGE SCALE GENOMIC DNA]</scope>
    <source>
        <strain evidence="7 8">DSM 45997</strain>
    </source>
</reference>
<dbReference type="InterPro" id="IPR051401">
    <property type="entry name" value="GtrA_CellWall_Glycosyl"/>
</dbReference>
<evidence type="ECO:0000313" key="7">
    <source>
        <dbReference type="EMBL" id="WCZ37728.1"/>
    </source>
</evidence>
<name>A0ABY7UJK9_9CORY</name>
<dbReference type="EMBL" id="CP063194">
    <property type="protein sequence ID" value="WCZ37728.1"/>
    <property type="molecule type" value="Genomic_DNA"/>
</dbReference>
<gene>
    <name evidence="7" type="ORF">CJEDD_00460</name>
</gene>
<dbReference type="Pfam" id="PF04138">
    <property type="entry name" value="GtrA_DPMS_TM"/>
    <property type="match status" value="1"/>
</dbReference>
<evidence type="ECO:0000256" key="3">
    <source>
        <dbReference type="ARBA" id="ARBA00022692"/>
    </source>
</evidence>
<sequence length="79" mass="8492">MPFLVIGVGCAVIDFGITNTLDQYMGVQRDLAKVVGWIFGTTAAYVLNSKYSFNAKIDSKKAGAVFVLYAVTLGVQVLL</sequence>
<evidence type="ECO:0000259" key="6">
    <source>
        <dbReference type="Pfam" id="PF04138"/>
    </source>
</evidence>
<evidence type="ECO:0000256" key="5">
    <source>
        <dbReference type="ARBA" id="ARBA00023136"/>
    </source>
</evidence>
<feature type="domain" description="GtrA/DPMS transmembrane" evidence="6">
    <location>
        <begin position="3"/>
        <end position="78"/>
    </location>
</feature>
<evidence type="ECO:0000313" key="8">
    <source>
        <dbReference type="Proteomes" id="UP001218071"/>
    </source>
</evidence>
<comment type="similarity">
    <text evidence="2">Belongs to the GtrA family.</text>
</comment>
<dbReference type="PANTHER" id="PTHR38459">
    <property type="entry name" value="PROPHAGE BACTOPRENOL-LINKED GLUCOSE TRANSLOCASE HOMOLOG"/>
    <property type="match status" value="1"/>
</dbReference>
<comment type="subcellular location">
    <subcellularLocation>
        <location evidence="1">Membrane</location>
        <topology evidence="1">Multi-pass membrane protein</topology>
    </subcellularLocation>
</comment>
<protein>
    <submittedName>
        <fullName evidence="7">GtrA-like protein</fullName>
    </submittedName>
</protein>
<evidence type="ECO:0000256" key="4">
    <source>
        <dbReference type="ARBA" id="ARBA00022989"/>
    </source>
</evidence>
<keyword evidence="5" id="KW-0472">Membrane</keyword>
<organism evidence="7 8">
    <name type="scientific">Corynebacterium jeddahense</name>
    <dbReference type="NCBI Taxonomy" id="1414719"/>
    <lineage>
        <taxon>Bacteria</taxon>
        <taxon>Bacillati</taxon>
        <taxon>Actinomycetota</taxon>
        <taxon>Actinomycetes</taxon>
        <taxon>Mycobacteriales</taxon>
        <taxon>Corynebacteriaceae</taxon>
        <taxon>Corynebacterium</taxon>
    </lineage>
</organism>
<evidence type="ECO:0000256" key="2">
    <source>
        <dbReference type="ARBA" id="ARBA00009399"/>
    </source>
</evidence>
<keyword evidence="8" id="KW-1185">Reference proteome</keyword>